<keyword evidence="3" id="KW-0539">Nucleus</keyword>
<dbReference type="PANTHER" id="PTHR23043">
    <property type="entry name" value="HYPOXIA-INDUCIBLE FACTOR 1 ALPHA"/>
    <property type="match status" value="1"/>
</dbReference>
<dbReference type="EMBL" id="OC921020">
    <property type="protein sequence ID" value="CAD7653039.1"/>
    <property type="molecule type" value="Genomic_DNA"/>
</dbReference>
<feature type="compositionally biased region" description="Low complexity" evidence="4">
    <location>
        <begin position="34"/>
        <end position="55"/>
    </location>
</feature>
<name>A0A7R9QNY3_9ACAR</name>
<dbReference type="PANTHER" id="PTHR23043:SF17">
    <property type="entry name" value="PROTEIN SIMILAR"/>
    <property type="match status" value="1"/>
</dbReference>
<keyword evidence="2" id="KW-0804">Transcription</keyword>
<dbReference type="GO" id="GO:0000977">
    <property type="term" value="F:RNA polymerase II transcription regulatory region sequence-specific DNA binding"/>
    <property type="evidence" value="ECO:0007669"/>
    <property type="project" value="TreeGrafter"/>
</dbReference>
<keyword evidence="1" id="KW-0805">Transcription regulation</keyword>
<evidence type="ECO:0000313" key="6">
    <source>
        <dbReference type="Proteomes" id="UP000728032"/>
    </source>
</evidence>
<feature type="region of interest" description="Disordered" evidence="4">
    <location>
        <begin position="34"/>
        <end position="58"/>
    </location>
</feature>
<feature type="region of interest" description="Disordered" evidence="4">
    <location>
        <begin position="307"/>
        <end position="329"/>
    </location>
</feature>
<protein>
    <recommendedName>
        <fullName evidence="7">Protein trachealess</fullName>
    </recommendedName>
</protein>
<accession>A0A7R9QNY3</accession>
<feature type="non-terminal residue" evidence="5">
    <location>
        <position position="1"/>
    </location>
</feature>
<organism evidence="5">
    <name type="scientific">Oppiella nova</name>
    <dbReference type="NCBI Taxonomy" id="334625"/>
    <lineage>
        <taxon>Eukaryota</taxon>
        <taxon>Metazoa</taxon>
        <taxon>Ecdysozoa</taxon>
        <taxon>Arthropoda</taxon>
        <taxon>Chelicerata</taxon>
        <taxon>Arachnida</taxon>
        <taxon>Acari</taxon>
        <taxon>Acariformes</taxon>
        <taxon>Sarcoptiformes</taxon>
        <taxon>Oribatida</taxon>
        <taxon>Brachypylina</taxon>
        <taxon>Oppioidea</taxon>
        <taxon>Oppiidae</taxon>
        <taxon>Oppiella</taxon>
    </lineage>
</organism>
<dbReference type="GO" id="GO:0010557">
    <property type="term" value="P:positive regulation of macromolecule biosynthetic process"/>
    <property type="evidence" value="ECO:0007669"/>
    <property type="project" value="UniProtKB-ARBA"/>
</dbReference>
<evidence type="ECO:0000256" key="4">
    <source>
        <dbReference type="SAM" id="MobiDB-lite"/>
    </source>
</evidence>
<evidence type="ECO:0008006" key="7">
    <source>
        <dbReference type="Google" id="ProtNLM"/>
    </source>
</evidence>
<evidence type="ECO:0000256" key="3">
    <source>
        <dbReference type="ARBA" id="ARBA00023242"/>
    </source>
</evidence>
<feature type="compositionally biased region" description="Pro residues" evidence="4">
    <location>
        <begin position="160"/>
        <end position="173"/>
    </location>
</feature>
<proteinExistence type="predicted"/>
<sequence>IHKGQVMTNYYRLINKTGGYTWLQTCATLISTNTSTSKGAASSSTPTPTSSAATSGDDHEQSIICVNYVLSAVEFNDVVMDTSQLNGGSVPNTPTPPVIHHSIVNKRQANHSIKRSLSSTPSPPDVSGGGAPLSHSTPDPHNNNTTHSQQQHVSHVSHGPPAPPVPTGPPLLPQAPTAATAPVVAVTQANGSPGSPADAIASDSAKRRRFNSSPVRPWKSPSPPPPPNVCQQVVVGAGVGLGGQESANSASSLLRHISVIRETPPILKPQVVAPAYHPAHHAHHYHHLVDPYAAAYHLYKNGSGGPPMTAQPTPAVPSTAAHHHWGAYN</sequence>
<feature type="region of interest" description="Disordered" evidence="4">
    <location>
        <begin position="188"/>
        <end position="227"/>
    </location>
</feature>
<dbReference type="Gene3D" id="3.30.450.20">
    <property type="entry name" value="PAS domain"/>
    <property type="match status" value="1"/>
</dbReference>
<dbReference type="AlphaFoldDB" id="A0A7R9QNY3"/>
<dbReference type="Proteomes" id="UP000728032">
    <property type="component" value="Unassembled WGS sequence"/>
</dbReference>
<dbReference type="GO" id="GO:0000981">
    <property type="term" value="F:DNA-binding transcription factor activity, RNA polymerase II-specific"/>
    <property type="evidence" value="ECO:0007669"/>
    <property type="project" value="TreeGrafter"/>
</dbReference>
<reference evidence="5" key="1">
    <citation type="submission" date="2020-11" db="EMBL/GenBank/DDBJ databases">
        <authorList>
            <person name="Tran Van P."/>
        </authorList>
    </citation>
    <scope>NUCLEOTIDE SEQUENCE</scope>
</reference>
<dbReference type="OrthoDB" id="6021714at2759"/>
<feature type="compositionally biased region" description="Polar residues" evidence="4">
    <location>
        <begin position="134"/>
        <end position="146"/>
    </location>
</feature>
<dbReference type="EMBL" id="CAJPVJ010006195">
    <property type="protein sequence ID" value="CAG2170226.1"/>
    <property type="molecule type" value="Genomic_DNA"/>
</dbReference>
<feature type="compositionally biased region" description="Low complexity" evidence="4">
    <location>
        <begin position="147"/>
        <end position="159"/>
    </location>
</feature>
<feature type="region of interest" description="Disordered" evidence="4">
    <location>
        <begin position="108"/>
        <end position="175"/>
    </location>
</feature>
<evidence type="ECO:0000256" key="1">
    <source>
        <dbReference type="ARBA" id="ARBA00023015"/>
    </source>
</evidence>
<evidence type="ECO:0000256" key="2">
    <source>
        <dbReference type="ARBA" id="ARBA00023163"/>
    </source>
</evidence>
<evidence type="ECO:0000313" key="5">
    <source>
        <dbReference type="EMBL" id="CAD7653039.1"/>
    </source>
</evidence>
<keyword evidence="6" id="KW-1185">Reference proteome</keyword>
<gene>
    <name evidence="5" type="ORF">ONB1V03_LOCUS9697</name>
</gene>